<dbReference type="RefSeq" id="XP_040597284.1">
    <property type="nucleotide sequence ID" value="XM_040741350.1"/>
</dbReference>
<protein>
    <submittedName>
        <fullName evidence="3">Protein transport protein SEC31-like</fullName>
    </submittedName>
</protein>
<dbReference type="Proteomes" id="UP000886700">
    <property type="component" value="Unplaced"/>
</dbReference>
<organism evidence="2 3">
    <name type="scientific">Mesocricetus auratus</name>
    <name type="common">Golden hamster</name>
    <dbReference type="NCBI Taxonomy" id="10036"/>
    <lineage>
        <taxon>Eukaryota</taxon>
        <taxon>Metazoa</taxon>
        <taxon>Chordata</taxon>
        <taxon>Craniata</taxon>
        <taxon>Vertebrata</taxon>
        <taxon>Euteleostomi</taxon>
        <taxon>Mammalia</taxon>
        <taxon>Eutheria</taxon>
        <taxon>Euarchontoglires</taxon>
        <taxon>Glires</taxon>
        <taxon>Rodentia</taxon>
        <taxon>Myomorpha</taxon>
        <taxon>Muroidea</taxon>
        <taxon>Cricetidae</taxon>
        <taxon>Cricetinae</taxon>
        <taxon>Mesocricetus</taxon>
    </lineage>
</organism>
<feature type="compositionally biased region" description="Pro residues" evidence="1">
    <location>
        <begin position="81"/>
        <end position="93"/>
    </location>
</feature>
<name>A0ABM2X353_MESAU</name>
<keyword evidence="2" id="KW-1185">Reference proteome</keyword>
<evidence type="ECO:0000256" key="1">
    <source>
        <dbReference type="SAM" id="MobiDB-lite"/>
    </source>
</evidence>
<gene>
    <name evidence="3" type="primary">LOC121138718</name>
</gene>
<accession>A0ABM2X353</accession>
<reference evidence="3" key="1">
    <citation type="submission" date="2025-08" db="UniProtKB">
        <authorList>
            <consortium name="RefSeq"/>
        </authorList>
    </citation>
    <scope>IDENTIFICATION</scope>
    <source>
        <tissue evidence="3">Liver</tissue>
    </source>
</reference>
<evidence type="ECO:0000313" key="3">
    <source>
        <dbReference type="RefSeq" id="XP_040597284.1"/>
    </source>
</evidence>
<sequence>MTLVTPRRPRSPTLARAGAGPKEPLLVTSPGTLIDTWQPPPIGNTSFNPGSAHGGGDVYRGDITALPSPHATWKEPQTLMFPPPPRQSLPAPPTEGGTQGDVTAGAPPPPADGRAVFRESPDLGPAVVNHRWRVTSSRHPAGSAHRRLRLRPPRPQK</sequence>
<proteinExistence type="predicted"/>
<feature type="compositionally biased region" description="Basic residues" evidence="1">
    <location>
        <begin position="144"/>
        <end position="157"/>
    </location>
</feature>
<dbReference type="GeneID" id="121138718"/>
<evidence type="ECO:0000313" key="2">
    <source>
        <dbReference type="Proteomes" id="UP000886700"/>
    </source>
</evidence>
<feature type="region of interest" description="Disordered" evidence="1">
    <location>
        <begin position="1"/>
        <end position="157"/>
    </location>
</feature>